<gene>
    <name evidence="18" type="ORF">QR685DRAFT_249423</name>
</gene>
<keyword evidence="9" id="KW-0493">Microtubule</keyword>
<dbReference type="Pfam" id="PF08649">
    <property type="entry name" value="DASH_Dad1"/>
    <property type="match status" value="1"/>
</dbReference>
<evidence type="ECO:0000256" key="5">
    <source>
        <dbReference type="ARBA" id="ARBA00020261"/>
    </source>
</evidence>
<comment type="caution">
    <text evidence="18">The sequence shown here is derived from an EMBL/GenBank/DDBJ whole genome shotgun (WGS) entry which is preliminary data.</text>
</comment>
<evidence type="ECO:0000256" key="2">
    <source>
        <dbReference type="ARBA" id="ARBA00004186"/>
    </source>
</evidence>
<evidence type="ECO:0000256" key="10">
    <source>
        <dbReference type="ARBA" id="ARBA00022776"/>
    </source>
</evidence>
<evidence type="ECO:0000256" key="7">
    <source>
        <dbReference type="ARBA" id="ARBA00022490"/>
    </source>
</evidence>
<evidence type="ECO:0000256" key="8">
    <source>
        <dbReference type="ARBA" id="ARBA00022618"/>
    </source>
</evidence>
<evidence type="ECO:0000256" key="3">
    <source>
        <dbReference type="ARBA" id="ARBA00004629"/>
    </source>
</evidence>
<organism evidence="18 19">
    <name type="scientific">Neurospora intermedia</name>
    <dbReference type="NCBI Taxonomy" id="5142"/>
    <lineage>
        <taxon>Eukaryota</taxon>
        <taxon>Fungi</taxon>
        <taxon>Dikarya</taxon>
        <taxon>Ascomycota</taxon>
        <taxon>Pezizomycotina</taxon>
        <taxon>Sordariomycetes</taxon>
        <taxon>Sordariomycetidae</taxon>
        <taxon>Sordariales</taxon>
        <taxon>Sordariaceae</taxon>
        <taxon>Neurospora</taxon>
    </lineage>
</organism>
<keyword evidence="7" id="KW-0963">Cytoplasm</keyword>
<evidence type="ECO:0000256" key="14">
    <source>
        <dbReference type="ARBA" id="ARBA00023306"/>
    </source>
</evidence>
<evidence type="ECO:0000256" key="15">
    <source>
        <dbReference type="ARBA" id="ARBA00023328"/>
    </source>
</evidence>
<proteinExistence type="inferred from homology"/>
<dbReference type="InterPro" id="IPR013958">
    <property type="entry name" value="DASH_Dad1"/>
</dbReference>
<keyword evidence="13" id="KW-0539">Nucleus</keyword>
<dbReference type="PANTHER" id="PTHR28025">
    <property type="entry name" value="DASH COMPLEX SUBUNIT DAD1"/>
    <property type="match status" value="1"/>
</dbReference>
<accession>A0ABR3DC85</accession>
<evidence type="ECO:0000256" key="6">
    <source>
        <dbReference type="ARBA" id="ARBA00022454"/>
    </source>
</evidence>
<dbReference type="PANTHER" id="PTHR28025:SF1">
    <property type="entry name" value="DASH COMPLEX SUBUNIT DAD1"/>
    <property type="match status" value="1"/>
</dbReference>
<sequence>MASQNFLGASITGGTREKTYFEQQREALIGEIANSFEHVLANINKLNRSLEAVITVGNEFSSVEALWSQFENVMAKDPSEVQAQQQQQQQQQQQGQQQQAEQETSTARQEHGQTRGGEEGRQEEDDTKMEVDEEDSKIKMER</sequence>
<feature type="compositionally biased region" description="Acidic residues" evidence="17">
    <location>
        <begin position="121"/>
        <end position="135"/>
    </location>
</feature>
<evidence type="ECO:0000256" key="4">
    <source>
        <dbReference type="ARBA" id="ARBA00010146"/>
    </source>
</evidence>
<keyword evidence="15" id="KW-0137">Centromere</keyword>
<feature type="compositionally biased region" description="Low complexity" evidence="17">
    <location>
        <begin position="82"/>
        <end position="103"/>
    </location>
</feature>
<keyword evidence="10" id="KW-0498">Mitosis</keyword>
<dbReference type="EMBL" id="JAVLET010000004">
    <property type="protein sequence ID" value="KAL0470289.1"/>
    <property type="molecule type" value="Genomic_DNA"/>
</dbReference>
<keyword evidence="11" id="KW-0995">Kinetochore</keyword>
<evidence type="ECO:0000313" key="18">
    <source>
        <dbReference type="EMBL" id="KAL0470289.1"/>
    </source>
</evidence>
<evidence type="ECO:0000256" key="12">
    <source>
        <dbReference type="ARBA" id="ARBA00023212"/>
    </source>
</evidence>
<keyword evidence="19" id="KW-1185">Reference proteome</keyword>
<evidence type="ECO:0000256" key="11">
    <source>
        <dbReference type="ARBA" id="ARBA00022838"/>
    </source>
</evidence>
<keyword evidence="8" id="KW-0132">Cell division</keyword>
<evidence type="ECO:0000256" key="9">
    <source>
        <dbReference type="ARBA" id="ARBA00022701"/>
    </source>
</evidence>
<dbReference type="Proteomes" id="UP001451303">
    <property type="component" value="Unassembled WGS sequence"/>
</dbReference>
<comment type="similarity">
    <text evidence="4">Belongs to the DASH complex DAD1 family.</text>
</comment>
<keyword evidence="12" id="KW-0206">Cytoskeleton</keyword>
<feature type="region of interest" description="Disordered" evidence="17">
    <location>
        <begin position="76"/>
        <end position="142"/>
    </location>
</feature>
<evidence type="ECO:0000256" key="17">
    <source>
        <dbReference type="SAM" id="MobiDB-lite"/>
    </source>
</evidence>
<evidence type="ECO:0000313" key="19">
    <source>
        <dbReference type="Proteomes" id="UP001451303"/>
    </source>
</evidence>
<comment type="subcellular location">
    <subcellularLocation>
        <location evidence="3">Chromosome</location>
        <location evidence="3">Centromere</location>
        <location evidence="3">Kinetochore</location>
    </subcellularLocation>
    <subcellularLocation>
        <location evidence="2">Cytoplasm</location>
        <location evidence="2">Cytoskeleton</location>
        <location evidence="2">Spindle</location>
    </subcellularLocation>
    <subcellularLocation>
        <location evidence="1">Nucleus</location>
    </subcellularLocation>
</comment>
<feature type="compositionally biased region" description="Basic and acidic residues" evidence="17">
    <location>
        <begin position="108"/>
        <end position="120"/>
    </location>
</feature>
<keyword evidence="14" id="KW-0131">Cell cycle</keyword>
<evidence type="ECO:0000256" key="13">
    <source>
        <dbReference type="ARBA" id="ARBA00023242"/>
    </source>
</evidence>
<keyword evidence="6" id="KW-0158">Chromosome</keyword>
<protein>
    <recommendedName>
        <fullName evidence="5">DASH complex subunit DAD1</fullName>
    </recommendedName>
    <alternativeName>
        <fullName evidence="16">Outer kinetochore protein DAD1</fullName>
    </alternativeName>
</protein>
<evidence type="ECO:0000256" key="16">
    <source>
        <dbReference type="ARBA" id="ARBA00030566"/>
    </source>
</evidence>
<evidence type="ECO:0000256" key="1">
    <source>
        <dbReference type="ARBA" id="ARBA00004123"/>
    </source>
</evidence>
<name>A0ABR3DC85_NEUIN</name>
<reference evidence="18 19" key="1">
    <citation type="submission" date="2023-09" db="EMBL/GenBank/DDBJ databases">
        <title>Multi-omics analysis of a traditional fermented food reveals byproduct-associated fungal strains for waste-to-food upcycling.</title>
        <authorList>
            <consortium name="Lawrence Berkeley National Laboratory"/>
            <person name="Rekdal V.M."/>
            <person name="Villalobos-Escobedo J.M."/>
            <person name="Rodriguez-Valeron N."/>
            <person name="Garcia M.O."/>
            <person name="Vasquez D.P."/>
            <person name="Damayanti I."/>
            <person name="Sorensen P.M."/>
            <person name="Baidoo E.E."/>
            <person name="De Carvalho A.C."/>
            <person name="Riley R."/>
            <person name="Lipzen A."/>
            <person name="He G."/>
            <person name="Yan M."/>
            <person name="Haridas S."/>
            <person name="Daum C."/>
            <person name="Yoshinaga Y."/>
            <person name="Ng V."/>
            <person name="Grigoriev I.V."/>
            <person name="Munk R."/>
            <person name="Nuraida L."/>
            <person name="Wijaya C.H."/>
            <person name="Morales P.-C."/>
            <person name="Keasling J.D."/>
        </authorList>
    </citation>
    <scope>NUCLEOTIDE SEQUENCE [LARGE SCALE GENOMIC DNA]</scope>
    <source>
        <strain evidence="18 19">FGSC 2613</strain>
    </source>
</reference>